<evidence type="ECO:0000313" key="2">
    <source>
        <dbReference type="Proteomes" id="UP000235145"/>
    </source>
</evidence>
<protein>
    <submittedName>
        <fullName evidence="1">Uncharacterized protein</fullName>
    </submittedName>
</protein>
<dbReference type="EMBL" id="NBSK02000003">
    <property type="protein sequence ID" value="KAJ0217514.1"/>
    <property type="molecule type" value="Genomic_DNA"/>
</dbReference>
<gene>
    <name evidence="1" type="ORF">LSAT_V11C300108350</name>
</gene>
<comment type="caution">
    <text evidence="1">The sequence shown here is derived from an EMBL/GenBank/DDBJ whole genome shotgun (WGS) entry which is preliminary data.</text>
</comment>
<reference evidence="1 2" key="1">
    <citation type="journal article" date="2017" name="Nat. Commun.">
        <title>Genome assembly with in vitro proximity ligation data and whole-genome triplication in lettuce.</title>
        <authorList>
            <person name="Reyes-Chin-Wo S."/>
            <person name="Wang Z."/>
            <person name="Yang X."/>
            <person name="Kozik A."/>
            <person name="Arikit S."/>
            <person name="Song C."/>
            <person name="Xia L."/>
            <person name="Froenicke L."/>
            <person name="Lavelle D.O."/>
            <person name="Truco M.J."/>
            <person name="Xia R."/>
            <person name="Zhu S."/>
            <person name="Xu C."/>
            <person name="Xu H."/>
            <person name="Xu X."/>
            <person name="Cox K."/>
            <person name="Korf I."/>
            <person name="Meyers B.C."/>
            <person name="Michelmore R.W."/>
        </authorList>
    </citation>
    <scope>NUCLEOTIDE SEQUENCE [LARGE SCALE GENOMIC DNA]</scope>
    <source>
        <strain evidence="2">cv. Salinas</strain>
        <tissue evidence="1">Seedlings</tissue>
    </source>
</reference>
<proteinExistence type="predicted"/>
<dbReference type="AlphaFoldDB" id="A0A9R1W5G9"/>
<accession>A0A9R1W5G9</accession>
<sequence>MNPQVGHFPKAKLSCLCLNLWMSLCFRTKFLIWKKNSTEKDLIIGKQDIQISELEKENSIKDSKISELQANLGALTALFFNLNHRLCNNPLSRAL</sequence>
<evidence type="ECO:0000313" key="1">
    <source>
        <dbReference type="EMBL" id="KAJ0217514.1"/>
    </source>
</evidence>
<organism evidence="1 2">
    <name type="scientific">Lactuca sativa</name>
    <name type="common">Garden lettuce</name>
    <dbReference type="NCBI Taxonomy" id="4236"/>
    <lineage>
        <taxon>Eukaryota</taxon>
        <taxon>Viridiplantae</taxon>
        <taxon>Streptophyta</taxon>
        <taxon>Embryophyta</taxon>
        <taxon>Tracheophyta</taxon>
        <taxon>Spermatophyta</taxon>
        <taxon>Magnoliopsida</taxon>
        <taxon>eudicotyledons</taxon>
        <taxon>Gunneridae</taxon>
        <taxon>Pentapetalae</taxon>
        <taxon>asterids</taxon>
        <taxon>campanulids</taxon>
        <taxon>Asterales</taxon>
        <taxon>Asteraceae</taxon>
        <taxon>Cichorioideae</taxon>
        <taxon>Cichorieae</taxon>
        <taxon>Lactucinae</taxon>
        <taxon>Lactuca</taxon>
    </lineage>
</organism>
<dbReference type="Proteomes" id="UP000235145">
    <property type="component" value="Unassembled WGS sequence"/>
</dbReference>
<keyword evidence="2" id="KW-1185">Reference proteome</keyword>
<name>A0A9R1W5G9_LACSA</name>